<dbReference type="PANTHER" id="PTHR47577:SF2">
    <property type="entry name" value="THAP DOMAIN CONTAINING 9"/>
    <property type="match status" value="1"/>
</dbReference>
<protein>
    <submittedName>
        <fullName evidence="3">Transposable element P transposase</fullName>
    </submittedName>
</protein>
<comment type="caution">
    <text evidence="3">The sequence shown here is derived from an EMBL/GenBank/DDBJ whole genome shotgun (WGS) entry which is preliminary data.</text>
</comment>
<accession>A0A6A4VY62</accession>
<dbReference type="EMBL" id="VIIS01001656">
    <property type="protein sequence ID" value="KAF0294818.1"/>
    <property type="molecule type" value="Genomic_DNA"/>
</dbReference>
<proteinExistence type="predicted"/>
<dbReference type="AlphaFoldDB" id="A0A6A4VY62"/>
<sequence length="542" mass="60804">MQDSGKAKVIEKLKRKQPVTTEDALAHLSTVLPPKIFSFVRFQVKAVAAAPHGRRYSDEELMYCLALYYQGARAYRQMRTRFVLPSPRVLRNRMEHIQTLPGFQDALLEVLREYLRSAAIKDRMVVLSFDEIHLRKKLTYVPWMDSVEGNEDFGALGKTRRLADHALTFMVRGLTARWKQPVAYFFSAGPTSLLGEDILITAEGLLRLNDCFDVLNSSRFHDACRNKRAFSARTEEDHTRLLLETRNWLARWSNAATTDSVRGLQLTINAVLQLWAAVRGELKFLMTRRLSQDGLENFFGTIRRVGHQNDNPNPTQFREAFRKTAVNGVMAASEHGNCEPDADRLFTALTSVAARCSQPQSSMTVRFDGGPQPPVMAVPQDKITDNVLAYIAGYLVSKSEADHTCSVCNAALCAGRANATKDRESLIGFKSFTGMRSIDVGSLKVPSEQLFRVMTVAYETAESQVASAIFGQGVLRRLMDCIVSAPEYISLRESMCAKGRLRQMMETFVRMELYAYCKGVTAAAGLGVNRLNRKLLKVSSRV</sequence>
<dbReference type="PANTHER" id="PTHR47577">
    <property type="entry name" value="THAP DOMAIN-CONTAINING PROTEIN 6"/>
    <property type="match status" value="1"/>
</dbReference>
<evidence type="ECO:0000259" key="1">
    <source>
        <dbReference type="Pfam" id="PF21787"/>
    </source>
</evidence>
<reference evidence="3 4" key="1">
    <citation type="submission" date="2019-07" db="EMBL/GenBank/DDBJ databases">
        <title>Draft genome assembly of a fouling barnacle, Amphibalanus amphitrite (Darwin, 1854): The first reference genome for Thecostraca.</title>
        <authorList>
            <person name="Kim W."/>
        </authorList>
    </citation>
    <scope>NUCLEOTIDE SEQUENCE [LARGE SCALE GENOMIC DNA]</scope>
    <source>
        <strain evidence="3">SNU_AA5</strain>
        <tissue evidence="3">Soma without cirri and trophi</tissue>
    </source>
</reference>
<dbReference type="InterPro" id="IPR048365">
    <property type="entry name" value="TNP-like_RNaseH_N"/>
</dbReference>
<evidence type="ECO:0000259" key="2">
    <source>
        <dbReference type="Pfam" id="PF21789"/>
    </source>
</evidence>
<organism evidence="3 4">
    <name type="scientific">Amphibalanus amphitrite</name>
    <name type="common">Striped barnacle</name>
    <name type="synonym">Balanus amphitrite</name>
    <dbReference type="NCBI Taxonomy" id="1232801"/>
    <lineage>
        <taxon>Eukaryota</taxon>
        <taxon>Metazoa</taxon>
        <taxon>Ecdysozoa</taxon>
        <taxon>Arthropoda</taxon>
        <taxon>Crustacea</taxon>
        <taxon>Multicrustacea</taxon>
        <taxon>Cirripedia</taxon>
        <taxon>Thoracica</taxon>
        <taxon>Thoracicalcarea</taxon>
        <taxon>Balanomorpha</taxon>
        <taxon>Balanoidea</taxon>
        <taxon>Balanidae</taxon>
        <taxon>Amphibalaninae</taxon>
        <taxon>Amphibalanus</taxon>
    </lineage>
</organism>
<dbReference type="Pfam" id="PF21787">
    <property type="entry name" value="TNP-like_RNaseH_N"/>
    <property type="match status" value="1"/>
</dbReference>
<dbReference type="Proteomes" id="UP000440578">
    <property type="component" value="Unassembled WGS sequence"/>
</dbReference>
<dbReference type="Pfam" id="PF21789">
    <property type="entry name" value="TNP-like_RNaseH_C"/>
    <property type="match status" value="1"/>
</dbReference>
<evidence type="ECO:0000313" key="4">
    <source>
        <dbReference type="Proteomes" id="UP000440578"/>
    </source>
</evidence>
<keyword evidence="4" id="KW-1185">Reference proteome</keyword>
<name>A0A6A4VY62_AMPAM</name>
<feature type="domain" description="Transposable element P transposase-like RNase H C-terminal" evidence="2">
    <location>
        <begin position="289"/>
        <end position="322"/>
    </location>
</feature>
<evidence type="ECO:0000313" key="3">
    <source>
        <dbReference type="EMBL" id="KAF0294818.1"/>
    </source>
</evidence>
<feature type="domain" description="Transposable element P transposase-like RNase H" evidence="1">
    <location>
        <begin position="101"/>
        <end position="199"/>
    </location>
</feature>
<dbReference type="InterPro" id="IPR048367">
    <property type="entry name" value="TNP-like_RNaseH_C"/>
</dbReference>
<gene>
    <name evidence="3" type="primary">T_7</name>
    <name evidence="3" type="ORF">FJT64_007556</name>
</gene>